<dbReference type="Proteomes" id="UP000198935">
    <property type="component" value="Unassembled WGS sequence"/>
</dbReference>
<name>A0A1H3V357_9BACI</name>
<keyword evidence="2" id="KW-1185">Reference proteome</keyword>
<evidence type="ECO:0000313" key="2">
    <source>
        <dbReference type="Proteomes" id="UP000198935"/>
    </source>
</evidence>
<accession>A0A1H3V357</accession>
<protein>
    <recommendedName>
        <fullName evidence="3">CARDB domain-containing protein</fullName>
    </recommendedName>
</protein>
<reference evidence="2" key="1">
    <citation type="submission" date="2016-10" db="EMBL/GenBank/DDBJ databases">
        <authorList>
            <person name="Varghese N."/>
            <person name="Submissions S."/>
        </authorList>
    </citation>
    <scope>NUCLEOTIDE SEQUENCE [LARGE SCALE GENOMIC DNA]</scope>
    <source>
        <strain evidence="2">SP</strain>
    </source>
</reference>
<evidence type="ECO:0008006" key="3">
    <source>
        <dbReference type="Google" id="ProtNLM"/>
    </source>
</evidence>
<proteinExistence type="predicted"/>
<dbReference type="EMBL" id="FNPI01000048">
    <property type="protein sequence ID" value="SDZ69112.1"/>
    <property type="molecule type" value="Genomic_DNA"/>
</dbReference>
<dbReference type="AlphaFoldDB" id="A0A1H3V357"/>
<gene>
    <name evidence="1" type="ORF">SAMN05421736_1482</name>
</gene>
<sequence length="142" mass="15097">MSTRMLFIVSVLVCFVFVVGSVVLAEGSKSEQASESEEVTVAQTRPTVSLSPIAPTVYGGGRKDFTVSIGNQGTGPYTKAFNIHTSSGQIKFRNTNYSTSATFSHSFNAPTSGIVTYTTSAWAADQNMSSTTIYGRVTVTSQ</sequence>
<evidence type="ECO:0000313" key="1">
    <source>
        <dbReference type="EMBL" id="SDZ69112.1"/>
    </source>
</evidence>
<organism evidence="1 2">
    <name type="scientific">Evansella caseinilytica</name>
    <dbReference type="NCBI Taxonomy" id="1503961"/>
    <lineage>
        <taxon>Bacteria</taxon>
        <taxon>Bacillati</taxon>
        <taxon>Bacillota</taxon>
        <taxon>Bacilli</taxon>
        <taxon>Bacillales</taxon>
        <taxon>Bacillaceae</taxon>
        <taxon>Evansella</taxon>
    </lineage>
</organism>